<dbReference type="Pfam" id="PF13177">
    <property type="entry name" value="DNA_pol3_delta2"/>
    <property type="match status" value="1"/>
</dbReference>
<dbReference type="AlphaFoldDB" id="X1CX26"/>
<comment type="similarity">
    <text evidence="1">Belongs to the DnaX/STICHEL family.</text>
</comment>
<dbReference type="GO" id="GO:0003677">
    <property type="term" value="F:DNA binding"/>
    <property type="evidence" value="ECO:0007669"/>
    <property type="project" value="InterPro"/>
</dbReference>
<feature type="domain" description="DNA polymerase III gamma subunit" evidence="9">
    <location>
        <begin position="147"/>
        <end position="238"/>
    </location>
</feature>
<keyword evidence="3" id="KW-0548">Nucleotidyltransferase</keyword>
<feature type="domain" description="DNA polymerase III subunit gamma/tau helical lid" evidence="10">
    <location>
        <begin position="96"/>
        <end position="140"/>
    </location>
</feature>
<evidence type="ECO:0000256" key="7">
    <source>
        <dbReference type="ARBA" id="ARBA00022833"/>
    </source>
</evidence>
<dbReference type="Pfam" id="PF22608">
    <property type="entry name" value="DNAX_ATPase_lid"/>
    <property type="match status" value="1"/>
</dbReference>
<evidence type="ECO:0000313" key="11">
    <source>
        <dbReference type="EMBL" id="GAH12402.1"/>
    </source>
</evidence>
<dbReference type="CDD" id="cd00009">
    <property type="entry name" value="AAA"/>
    <property type="match status" value="1"/>
</dbReference>
<feature type="non-terminal residue" evidence="11">
    <location>
        <position position="239"/>
    </location>
</feature>
<dbReference type="PANTHER" id="PTHR11669:SF0">
    <property type="entry name" value="PROTEIN STICHEL-LIKE 2"/>
    <property type="match status" value="1"/>
</dbReference>
<name>X1CX26_9ZZZZ</name>
<keyword evidence="4" id="KW-0235">DNA replication</keyword>
<dbReference type="GO" id="GO:0006261">
    <property type="term" value="P:DNA-templated DNA replication"/>
    <property type="evidence" value="ECO:0007669"/>
    <property type="project" value="TreeGrafter"/>
</dbReference>
<dbReference type="FunFam" id="1.10.8.60:FF:000013">
    <property type="entry name" value="DNA polymerase III subunit gamma/tau"/>
    <property type="match status" value="1"/>
</dbReference>
<dbReference type="EMBL" id="BART01029937">
    <property type="protein sequence ID" value="GAH12402.1"/>
    <property type="molecule type" value="Genomic_DNA"/>
</dbReference>
<evidence type="ECO:0000259" key="9">
    <source>
        <dbReference type="Pfam" id="PF12169"/>
    </source>
</evidence>
<dbReference type="PANTHER" id="PTHR11669">
    <property type="entry name" value="REPLICATION FACTOR C / DNA POLYMERASE III GAMMA-TAU SUBUNIT"/>
    <property type="match status" value="1"/>
</dbReference>
<dbReference type="NCBIfam" id="TIGR02397">
    <property type="entry name" value="dnaX_nterm"/>
    <property type="match status" value="1"/>
</dbReference>
<dbReference type="InterPro" id="IPR045085">
    <property type="entry name" value="HLD_clamp_pol_III_gamma_tau"/>
</dbReference>
<dbReference type="InterPro" id="IPR050238">
    <property type="entry name" value="DNA_Rep/Repair_Clamp_Loader"/>
</dbReference>
<dbReference type="SUPFAM" id="SSF52540">
    <property type="entry name" value="P-loop containing nucleoside triphosphate hydrolases"/>
    <property type="match status" value="1"/>
</dbReference>
<sequence length="239" mass="26534">MDVIEIDAASNRGIDDIRDLRERVNYAPNQAHYKVYIIDEVHMLTKEASNALLKTLEEPPPHVIFILATTEAHKVLPTILSRCQRFDFRRISQADVVAKLSRICGAEGIHIELKGLQLIAKATTGSLRDAENMLEQMTAYYGSEIELGQVQAILGITGDWRTRELVKHIINSDVSAGMATLNSVNSDGLDLRQFNRELVEYLRGLLLVKTGSSDAVDVTAEDLTELKDLAAKIPLAQIL</sequence>
<keyword evidence="2" id="KW-0808">Transferase</keyword>
<keyword evidence="5" id="KW-0479">Metal-binding</keyword>
<evidence type="ECO:0000256" key="3">
    <source>
        <dbReference type="ARBA" id="ARBA00022695"/>
    </source>
</evidence>
<dbReference type="CDD" id="cd18137">
    <property type="entry name" value="HLD_clamp_pol_III_gamma_tau"/>
    <property type="match status" value="1"/>
</dbReference>
<proteinExistence type="inferred from homology"/>
<dbReference type="SUPFAM" id="SSF48019">
    <property type="entry name" value="post-AAA+ oligomerization domain-like"/>
    <property type="match status" value="1"/>
</dbReference>
<evidence type="ECO:0000256" key="2">
    <source>
        <dbReference type="ARBA" id="ARBA00022679"/>
    </source>
</evidence>
<reference evidence="11" key="1">
    <citation type="journal article" date="2014" name="Front. Microbiol.">
        <title>High frequency of phylogenetically diverse reductive dehalogenase-homologous genes in deep subseafloor sedimentary metagenomes.</title>
        <authorList>
            <person name="Kawai M."/>
            <person name="Futagami T."/>
            <person name="Toyoda A."/>
            <person name="Takaki Y."/>
            <person name="Nishi S."/>
            <person name="Hori S."/>
            <person name="Arai W."/>
            <person name="Tsubouchi T."/>
            <person name="Morono Y."/>
            <person name="Uchiyama I."/>
            <person name="Ito T."/>
            <person name="Fujiyama A."/>
            <person name="Inagaki F."/>
            <person name="Takami H."/>
        </authorList>
    </citation>
    <scope>NUCLEOTIDE SEQUENCE</scope>
    <source>
        <strain evidence="11">Expedition CK06-06</strain>
    </source>
</reference>
<dbReference type="InterPro" id="IPR022754">
    <property type="entry name" value="DNA_pol_III_gamma-3"/>
</dbReference>
<evidence type="ECO:0000256" key="5">
    <source>
        <dbReference type="ARBA" id="ARBA00022723"/>
    </source>
</evidence>
<gene>
    <name evidence="11" type="ORF">S01H4_52407</name>
</gene>
<evidence type="ECO:0000256" key="1">
    <source>
        <dbReference type="ARBA" id="ARBA00006360"/>
    </source>
</evidence>
<dbReference type="GO" id="GO:0046872">
    <property type="term" value="F:metal ion binding"/>
    <property type="evidence" value="ECO:0007669"/>
    <property type="project" value="UniProtKB-KW"/>
</dbReference>
<keyword evidence="7" id="KW-0862">Zinc</keyword>
<evidence type="ECO:0000256" key="4">
    <source>
        <dbReference type="ARBA" id="ARBA00022705"/>
    </source>
</evidence>
<evidence type="ECO:0000256" key="8">
    <source>
        <dbReference type="ARBA" id="ARBA00022840"/>
    </source>
</evidence>
<dbReference type="GO" id="GO:0009360">
    <property type="term" value="C:DNA polymerase III complex"/>
    <property type="evidence" value="ECO:0007669"/>
    <property type="project" value="InterPro"/>
</dbReference>
<evidence type="ECO:0000259" key="10">
    <source>
        <dbReference type="Pfam" id="PF22608"/>
    </source>
</evidence>
<keyword evidence="6" id="KW-0547">Nucleotide-binding</keyword>
<evidence type="ECO:0000256" key="6">
    <source>
        <dbReference type="ARBA" id="ARBA00022741"/>
    </source>
</evidence>
<accession>X1CX26</accession>
<dbReference type="Pfam" id="PF12169">
    <property type="entry name" value="DNA_pol3_gamma3"/>
    <property type="match status" value="1"/>
</dbReference>
<dbReference type="Gene3D" id="1.20.272.10">
    <property type="match status" value="1"/>
</dbReference>
<dbReference type="InterPro" id="IPR008921">
    <property type="entry name" value="DNA_pol3_clamp-load_cplx_C"/>
</dbReference>
<dbReference type="InterPro" id="IPR012763">
    <property type="entry name" value="DNA_pol_III_sug/sutau_N"/>
</dbReference>
<keyword evidence="8" id="KW-0067">ATP-binding</keyword>
<dbReference type="Gene3D" id="1.10.8.60">
    <property type="match status" value="1"/>
</dbReference>
<organism evidence="11">
    <name type="scientific">marine sediment metagenome</name>
    <dbReference type="NCBI Taxonomy" id="412755"/>
    <lineage>
        <taxon>unclassified sequences</taxon>
        <taxon>metagenomes</taxon>
        <taxon>ecological metagenomes</taxon>
    </lineage>
</organism>
<dbReference type="GO" id="GO:0005524">
    <property type="term" value="F:ATP binding"/>
    <property type="evidence" value="ECO:0007669"/>
    <property type="project" value="UniProtKB-KW"/>
</dbReference>
<protein>
    <submittedName>
        <fullName evidence="11">Uncharacterized protein</fullName>
    </submittedName>
</protein>
<dbReference type="Gene3D" id="3.40.50.300">
    <property type="entry name" value="P-loop containing nucleotide triphosphate hydrolases"/>
    <property type="match status" value="1"/>
</dbReference>
<dbReference type="InterPro" id="IPR027417">
    <property type="entry name" value="P-loop_NTPase"/>
</dbReference>
<dbReference type="GO" id="GO:0003887">
    <property type="term" value="F:DNA-directed DNA polymerase activity"/>
    <property type="evidence" value="ECO:0007669"/>
    <property type="project" value="InterPro"/>
</dbReference>
<comment type="caution">
    <text evidence="11">The sequence shown here is derived from an EMBL/GenBank/DDBJ whole genome shotgun (WGS) entry which is preliminary data.</text>
</comment>